<dbReference type="PIRSF" id="PIRSF001467">
    <property type="entry name" value="Peptidylpro_ismrse"/>
    <property type="match status" value="1"/>
</dbReference>
<comment type="function">
    <text evidence="1 5">PPIases accelerate the folding of proteins. It catalyzes the cis-trans isomerization of proline imidic peptide bonds in oligopeptides.</text>
</comment>
<dbReference type="PROSITE" id="PS00170">
    <property type="entry name" value="CSA_PPIASE_1"/>
    <property type="match status" value="1"/>
</dbReference>
<evidence type="ECO:0000259" key="6">
    <source>
        <dbReference type="PROSITE" id="PS50072"/>
    </source>
</evidence>
<proteinExistence type="inferred from homology"/>
<dbReference type="Proteomes" id="UP001595384">
    <property type="component" value="Unassembled WGS sequence"/>
</dbReference>
<dbReference type="EC" id="5.2.1.8" evidence="5"/>
<reference evidence="8" key="1">
    <citation type="journal article" date="2019" name="Int. J. Syst. Evol. Microbiol.">
        <title>The Global Catalogue of Microorganisms (GCM) 10K type strain sequencing project: providing services to taxonomists for standard genome sequencing and annotation.</title>
        <authorList>
            <consortium name="The Broad Institute Genomics Platform"/>
            <consortium name="The Broad Institute Genome Sequencing Center for Infectious Disease"/>
            <person name="Wu L."/>
            <person name="Ma J."/>
        </authorList>
    </citation>
    <scope>NUCLEOTIDE SEQUENCE [LARGE SCALE GENOMIC DNA]</scope>
    <source>
        <strain evidence="8">KCTC 62784</strain>
    </source>
</reference>
<dbReference type="Gene3D" id="2.40.100.10">
    <property type="entry name" value="Cyclophilin-like"/>
    <property type="match status" value="1"/>
</dbReference>
<dbReference type="SUPFAM" id="SSF50891">
    <property type="entry name" value="Cyclophilin-like"/>
    <property type="match status" value="1"/>
</dbReference>
<dbReference type="InterPro" id="IPR002130">
    <property type="entry name" value="Cyclophilin-type_PPIase_dom"/>
</dbReference>
<dbReference type="PANTHER" id="PTHR43246">
    <property type="entry name" value="PEPTIDYL-PROLYL CIS-TRANS ISOMERASE CYP38, CHLOROPLASTIC"/>
    <property type="match status" value="1"/>
</dbReference>
<keyword evidence="3 5" id="KW-0697">Rotamase</keyword>
<comment type="similarity">
    <text evidence="2 5">Belongs to the cyclophilin-type PPIase family.</text>
</comment>
<evidence type="ECO:0000313" key="8">
    <source>
        <dbReference type="Proteomes" id="UP001595384"/>
    </source>
</evidence>
<protein>
    <recommendedName>
        <fullName evidence="5">Peptidyl-prolyl cis-trans isomerase</fullName>
        <shortName evidence="5">PPIase</shortName>
        <ecNumber evidence="5">5.2.1.8</ecNumber>
    </recommendedName>
</protein>
<comment type="catalytic activity">
    <reaction evidence="5">
        <text>[protein]-peptidylproline (omega=180) = [protein]-peptidylproline (omega=0)</text>
        <dbReference type="Rhea" id="RHEA:16237"/>
        <dbReference type="Rhea" id="RHEA-COMP:10747"/>
        <dbReference type="Rhea" id="RHEA-COMP:10748"/>
        <dbReference type="ChEBI" id="CHEBI:83833"/>
        <dbReference type="ChEBI" id="CHEBI:83834"/>
        <dbReference type="EC" id="5.2.1.8"/>
    </reaction>
</comment>
<dbReference type="PROSITE" id="PS50072">
    <property type="entry name" value="CSA_PPIASE_2"/>
    <property type="match status" value="1"/>
</dbReference>
<comment type="caution">
    <text evidence="7">The sequence shown here is derived from an EMBL/GenBank/DDBJ whole genome shotgun (WGS) entry which is preliminary data.</text>
</comment>
<dbReference type="InterPro" id="IPR029000">
    <property type="entry name" value="Cyclophilin-like_dom_sf"/>
</dbReference>
<evidence type="ECO:0000256" key="5">
    <source>
        <dbReference type="RuleBase" id="RU363019"/>
    </source>
</evidence>
<sequence length="181" mass="19730">MAKPWLLLLALLSAPVLAAPQVTFTTSLGPFTVELNPQQAPITVNNFLRYVKDGSYVGSQFHRVIPGFMAQGGGFDADLKRLNTYRPIKNEAGNGLTNDKATIAMARTQSPNSATRQFFINLADNDFLNYSRNSAGYAVFGHVTSGFDVVESMAKQPTHSVGFMKNVPTTPIVIKKVTYTP</sequence>
<keyword evidence="4 5" id="KW-0413">Isomerase</keyword>
<feature type="signal peptide" evidence="5">
    <location>
        <begin position="1"/>
        <end position="18"/>
    </location>
</feature>
<evidence type="ECO:0000313" key="7">
    <source>
        <dbReference type="EMBL" id="MFC3022320.1"/>
    </source>
</evidence>
<dbReference type="InterPro" id="IPR024936">
    <property type="entry name" value="Cyclophilin-type_PPIase"/>
</dbReference>
<dbReference type="InterPro" id="IPR044665">
    <property type="entry name" value="E_coli_cyclophilin_A-like"/>
</dbReference>
<dbReference type="Pfam" id="PF00160">
    <property type="entry name" value="Pro_isomerase"/>
    <property type="match status" value="1"/>
</dbReference>
<evidence type="ECO:0000256" key="2">
    <source>
        <dbReference type="ARBA" id="ARBA00007365"/>
    </source>
</evidence>
<evidence type="ECO:0000256" key="4">
    <source>
        <dbReference type="ARBA" id="ARBA00023235"/>
    </source>
</evidence>
<gene>
    <name evidence="7" type="ORF">ACFODT_00430</name>
</gene>
<dbReference type="CDD" id="cd01920">
    <property type="entry name" value="cyclophilin_EcCYP_like"/>
    <property type="match status" value="1"/>
</dbReference>
<dbReference type="RefSeq" id="WP_123015488.1">
    <property type="nucleotide sequence ID" value="NZ_AP024911.1"/>
</dbReference>
<feature type="chain" id="PRO_5044975424" description="Peptidyl-prolyl cis-trans isomerase" evidence="5">
    <location>
        <begin position="19"/>
        <end position="181"/>
    </location>
</feature>
<dbReference type="PRINTS" id="PR00153">
    <property type="entry name" value="CSAPPISMRASE"/>
</dbReference>
<dbReference type="InterPro" id="IPR020892">
    <property type="entry name" value="Cyclophilin-type_PPIase_CS"/>
</dbReference>
<feature type="domain" description="PPIase cyclophilin-type" evidence="6">
    <location>
        <begin position="26"/>
        <end position="179"/>
    </location>
</feature>
<evidence type="ECO:0000256" key="3">
    <source>
        <dbReference type="ARBA" id="ARBA00023110"/>
    </source>
</evidence>
<accession>A0ABV7C785</accession>
<dbReference type="EMBL" id="JBHRSE010000003">
    <property type="protein sequence ID" value="MFC3022320.1"/>
    <property type="molecule type" value="Genomic_DNA"/>
</dbReference>
<keyword evidence="5" id="KW-0732">Signal</keyword>
<keyword evidence="8" id="KW-1185">Reference proteome</keyword>
<evidence type="ECO:0000256" key="1">
    <source>
        <dbReference type="ARBA" id="ARBA00002388"/>
    </source>
</evidence>
<name>A0ABV7C785_9VIBR</name>
<dbReference type="GO" id="GO:0016853">
    <property type="term" value="F:isomerase activity"/>
    <property type="evidence" value="ECO:0007669"/>
    <property type="project" value="UniProtKB-KW"/>
</dbReference>
<organism evidence="7 8">
    <name type="scientific">Vibrio zhugei</name>
    <dbReference type="NCBI Taxonomy" id="2479546"/>
    <lineage>
        <taxon>Bacteria</taxon>
        <taxon>Pseudomonadati</taxon>
        <taxon>Pseudomonadota</taxon>
        <taxon>Gammaproteobacteria</taxon>
        <taxon>Vibrionales</taxon>
        <taxon>Vibrionaceae</taxon>
        <taxon>Vibrio</taxon>
    </lineage>
</organism>